<reference evidence="2" key="2">
    <citation type="submission" date="2025-08" db="UniProtKB">
        <authorList>
            <consortium name="Ensembl"/>
        </authorList>
    </citation>
    <scope>IDENTIFICATION</scope>
    <source>
        <strain evidence="2">Brown Norway</strain>
    </source>
</reference>
<dbReference type="GO" id="GO:0036126">
    <property type="term" value="C:sperm flagellum"/>
    <property type="evidence" value="ECO:0000266"/>
    <property type="project" value="RGD"/>
</dbReference>
<keyword evidence="3" id="KW-1185">Reference proteome</keyword>
<evidence type="ECO:0000313" key="4">
    <source>
        <dbReference type="RGD" id="1306995"/>
    </source>
</evidence>
<dbReference type="InterPro" id="IPR048377">
    <property type="entry name" value="TEX55_DD"/>
</dbReference>
<dbReference type="GeneTree" id="ENSGT00940000154487"/>
<dbReference type="RGD" id="1306995">
    <property type="gene designation" value="Tex55"/>
</dbReference>
<sequence>MDEPPLEVPDESLNHENADQTPDNQKTNTEEAGQVLHRGSEHAGVGSSEPTGDKVSGQGANAGYRQATRRTSEEAEQRSSQPTEQRLPGLVERRASQPAERRLSERRTSQPPSHPLPSLSEGKTSERIDGQVSLPSGGRSSEQADPGSSEQDDLSSTDETYYASGKSQRQTDYWFEDPSNPHRLSEEIERDITQVRRTIENHSGYRSYYKTLARTENQSLTDIHDIREAGQRVQPCTFEDNETDIPSKVSTADETESTTTVQAYTPYDTEIMTDTQSSREKLPSITNKVYYPSSPEKIRTTEFTADITTELEQRRSSQKYSQSYRGRFPLIVFDDPYQVALRYMEKHSVLQIFQQITEKLVYEMPDDPLRFMLDQVCTGRGSHPSFLVVGELHVCSQMNSSRSS</sequence>
<dbReference type="CDD" id="cd22975">
    <property type="entry name" value="DD_TEX55"/>
    <property type="match status" value="1"/>
</dbReference>
<dbReference type="GO" id="GO:0005634">
    <property type="term" value="C:nucleus"/>
    <property type="evidence" value="ECO:0000266"/>
    <property type="project" value="RGD"/>
</dbReference>
<feature type="region of interest" description="Disordered" evidence="1">
    <location>
        <begin position="1"/>
        <end position="181"/>
    </location>
</feature>
<dbReference type="Proteomes" id="UP000002494">
    <property type="component" value="Chromosome 11"/>
</dbReference>
<evidence type="ECO:0000313" key="3">
    <source>
        <dbReference type="Proteomes" id="UP000002494"/>
    </source>
</evidence>
<evidence type="ECO:0000313" key="2">
    <source>
        <dbReference type="Ensembl" id="ENSRNOP00000081973.1"/>
    </source>
</evidence>
<dbReference type="AlphaFoldDB" id="A0A8I5ZU82"/>
<accession>A0A8I5ZU82</accession>
<organism evidence="2 3">
    <name type="scientific">Rattus norvegicus</name>
    <name type="common">Rat</name>
    <dbReference type="NCBI Taxonomy" id="10116"/>
    <lineage>
        <taxon>Eukaryota</taxon>
        <taxon>Metazoa</taxon>
        <taxon>Chordata</taxon>
        <taxon>Craniata</taxon>
        <taxon>Vertebrata</taxon>
        <taxon>Euteleostomi</taxon>
        <taxon>Mammalia</taxon>
        <taxon>Eutheria</taxon>
        <taxon>Euarchontoglires</taxon>
        <taxon>Glires</taxon>
        <taxon>Rodentia</taxon>
        <taxon>Myomorpha</taxon>
        <taxon>Muroidea</taxon>
        <taxon>Muridae</taxon>
        <taxon>Murinae</taxon>
        <taxon>Rattus</taxon>
    </lineage>
</organism>
<proteinExistence type="predicted"/>
<dbReference type="Pfam" id="PF17819">
    <property type="entry name" value="Tex55"/>
    <property type="match status" value="1"/>
</dbReference>
<dbReference type="PANTHER" id="PTHR47110">
    <property type="entry name" value="TESTIS-SPECIFIC EXPRESSED PROTEIN 55"/>
    <property type="match status" value="1"/>
</dbReference>
<reference evidence="2" key="3">
    <citation type="submission" date="2025-09" db="UniProtKB">
        <authorList>
            <consortium name="Ensembl"/>
        </authorList>
    </citation>
    <scope>IDENTIFICATION</scope>
    <source>
        <strain evidence="2">Brown Norway</strain>
    </source>
</reference>
<name>A0A8I5ZU82_RAT</name>
<dbReference type="PANTHER" id="PTHR47110:SF1">
    <property type="entry name" value="TESTIS-SPECIFIC EXPRESSED PROTEIN 55"/>
    <property type="match status" value="1"/>
</dbReference>
<protein>
    <submittedName>
        <fullName evidence="2">Testis expressed 55</fullName>
    </submittedName>
</protein>
<dbReference type="InterPro" id="IPR040760">
    <property type="entry name" value="Tex55"/>
</dbReference>
<feature type="compositionally biased region" description="Basic and acidic residues" evidence="1">
    <location>
        <begin position="91"/>
        <end position="108"/>
    </location>
</feature>
<feature type="compositionally biased region" description="Polar residues" evidence="1">
    <location>
        <begin position="138"/>
        <end position="149"/>
    </location>
</feature>
<dbReference type="AGR" id="RGD:1306995"/>
<feature type="compositionally biased region" description="Polar residues" evidence="1">
    <location>
        <begin position="19"/>
        <end position="31"/>
    </location>
</feature>
<reference evidence="2" key="1">
    <citation type="submission" date="2024-01" db="EMBL/GenBank/DDBJ databases">
        <title>GRCr8: a new rat reference genome assembly contstructed from accurate long reads and long range scaffolding.</title>
        <authorList>
            <person name="Doris P.A."/>
            <person name="Kalbfleisch T."/>
            <person name="Li K."/>
            <person name="Howe K."/>
            <person name="Wood J."/>
        </authorList>
    </citation>
    <scope>NUCLEOTIDE SEQUENCE [LARGE SCALE GENOMIC DNA]</scope>
    <source>
        <strain evidence="2">Brown Norway</strain>
    </source>
</reference>
<dbReference type="OMA" id="QPCKFEP"/>
<feature type="compositionally biased region" description="Acidic residues" evidence="1">
    <location>
        <begin position="1"/>
        <end position="10"/>
    </location>
</feature>
<gene>
    <name evidence="2 4" type="primary">Tex55</name>
</gene>
<evidence type="ECO:0000256" key="1">
    <source>
        <dbReference type="SAM" id="MobiDB-lite"/>
    </source>
</evidence>
<dbReference type="Ensembl" id="ENSRNOT00000115430.2">
    <property type="protein sequence ID" value="ENSRNOP00000081973.1"/>
    <property type="gene ID" value="ENSRNOG00000042555.4"/>
</dbReference>